<dbReference type="HAMAP" id="MF_00902">
    <property type="entry name" value="TatC"/>
    <property type="match status" value="1"/>
</dbReference>
<dbReference type="OrthoDB" id="9777044at2"/>
<keyword evidence="5" id="KW-0811">Translocation</keyword>
<dbReference type="InterPro" id="IPR002033">
    <property type="entry name" value="TatC"/>
</dbReference>
<keyword evidence="3 5" id="KW-1133">Transmembrane helix</keyword>
<evidence type="ECO:0000256" key="2">
    <source>
        <dbReference type="ARBA" id="ARBA00022692"/>
    </source>
</evidence>
<dbReference type="NCBIfam" id="TIGR00945">
    <property type="entry name" value="tatC"/>
    <property type="match status" value="1"/>
</dbReference>
<dbReference type="PRINTS" id="PR01840">
    <property type="entry name" value="TATCFAMILY"/>
</dbReference>
<name>A0A1C0YP36_9BACL</name>
<reference evidence="6 7" key="1">
    <citation type="submission" date="2016-07" db="EMBL/GenBank/DDBJ databases">
        <title>Caryophanon latum genome sequencing.</title>
        <authorList>
            <person name="Verma A."/>
            <person name="Pal Y."/>
            <person name="Krishnamurthi S."/>
        </authorList>
    </citation>
    <scope>NUCLEOTIDE SEQUENCE [LARGE SCALE GENOMIC DNA]</scope>
    <source>
        <strain evidence="6 7">DSM 14151</strain>
    </source>
</reference>
<comment type="similarity">
    <text evidence="5">Belongs to the TatC family.</text>
</comment>
<keyword evidence="5" id="KW-0813">Transport</keyword>
<dbReference type="GO" id="GO:0043953">
    <property type="term" value="P:protein transport by the Tat complex"/>
    <property type="evidence" value="ECO:0007669"/>
    <property type="project" value="UniProtKB-UniRule"/>
</dbReference>
<feature type="transmembrane region" description="Helical" evidence="5">
    <location>
        <begin position="20"/>
        <end position="44"/>
    </location>
</feature>
<dbReference type="RefSeq" id="WP_066465537.1">
    <property type="nucleotide sequence ID" value="NZ_MATO01000049.1"/>
</dbReference>
<dbReference type="PANTHER" id="PTHR30371:SF0">
    <property type="entry name" value="SEC-INDEPENDENT PROTEIN TRANSLOCASE PROTEIN TATC, CHLOROPLASTIC-RELATED"/>
    <property type="match status" value="1"/>
</dbReference>
<feature type="transmembrane region" description="Helical" evidence="5">
    <location>
        <begin position="192"/>
        <end position="207"/>
    </location>
</feature>
<feature type="transmembrane region" description="Helical" evidence="5">
    <location>
        <begin position="64"/>
        <end position="91"/>
    </location>
</feature>
<evidence type="ECO:0000313" key="6">
    <source>
        <dbReference type="EMBL" id="OCS88950.1"/>
    </source>
</evidence>
<keyword evidence="5" id="KW-0653">Protein transport</keyword>
<feature type="transmembrane region" description="Helical" evidence="5">
    <location>
        <begin position="160"/>
        <end position="180"/>
    </location>
</feature>
<comment type="subcellular location">
    <subcellularLocation>
        <location evidence="5">Cell membrane</location>
        <topology evidence="5">Multi-pass membrane protein</topology>
    </subcellularLocation>
    <subcellularLocation>
        <location evidence="1">Membrane</location>
        <topology evidence="1">Multi-pass membrane protein</topology>
    </subcellularLocation>
</comment>
<dbReference type="InterPro" id="IPR019820">
    <property type="entry name" value="Sec-indep_translocase_CS"/>
</dbReference>
<organism evidence="6 7">
    <name type="scientific">Caryophanon latum</name>
    <dbReference type="NCBI Taxonomy" id="33977"/>
    <lineage>
        <taxon>Bacteria</taxon>
        <taxon>Bacillati</taxon>
        <taxon>Bacillota</taxon>
        <taxon>Bacilli</taxon>
        <taxon>Bacillales</taxon>
        <taxon>Caryophanaceae</taxon>
        <taxon>Caryophanon</taxon>
    </lineage>
</organism>
<keyword evidence="4 5" id="KW-0472">Membrane</keyword>
<keyword evidence="2 5" id="KW-0812">Transmembrane</keyword>
<dbReference type="EMBL" id="MATO01000049">
    <property type="protein sequence ID" value="OCS88950.1"/>
    <property type="molecule type" value="Genomic_DNA"/>
</dbReference>
<evidence type="ECO:0000256" key="5">
    <source>
        <dbReference type="HAMAP-Rule" id="MF_00902"/>
    </source>
</evidence>
<evidence type="ECO:0000256" key="1">
    <source>
        <dbReference type="ARBA" id="ARBA00004141"/>
    </source>
</evidence>
<dbReference type="PROSITE" id="PS01218">
    <property type="entry name" value="TATC"/>
    <property type="match status" value="1"/>
</dbReference>
<dbReference type="AlphaFoldDB" id="A0A1C0YP36"/>
<keyword evidence="7" id="KW-1185">Reference proteome</keyword>
<dbReference type="GO" id="GO:0009977">
    <property type="term" value="F:proton motive force dependent protein transmembrane transporter activity"/>
    <property type="evidence" value="ECO:0007669"/>
    <property type="project" value="TreeGrafter"/>
</dbReference>
<dbReference type="Proteomes" id="UP000093482">
    <property type="component" value="Unassembled WGS sequence"/>
</dbReference>
<dbReference type="GO" id="GO:0065002">
    <property type="term" value="P:intracellular protein transmembrane transport"/>
    <property type="evidence" value="ECO:0007669"/>
    <property type="project" value="TreeGrafter"/>
</dbReference>
<accession>A0A1C0YP36</accession>
<comment type="caution">
    <text evidence="6">The sequence shown here is derived from an EMBL/GenBank/DDBJ whole genome shotgun (WGS) entry which is preliminary data.</text>
</comment>
<gene>
    <name evidence="5" type="primary">tatC</name>
    <name evidence="6" type="ORF">A6K76_13440</name>
</gene>
<protein>
    <recommendedName>
        <fullName evidence="5">Sec-independent protein translocase protein TatC</fullName>
    </recommendedName>
</protein>
<comment type="subunit">
    <text evidence="5">Forms a complex with TatA.</text>
</comment>
<dbReference type="Pfam" id="PF00902">
    <property type="entry name" value="TatC"/>
    <property type="match status" value="1"/>
</dbReference>
<dbReference type="PANTHER" id="PTHR30371">
    <property type="entry name" value="SEC-INDEPENDENT PROTEIN TRANSLOCASE PROTEIN TATC"/>
    <property type="match status" value="1"/>
</dbReference>
<sequence>MDGKHLTMIEHVEELRKRLFFVALFFIAAIAVGFFVAEPIIQHIQYSDEAQQLTLNAFSPLDPLAIYFQVIFIVALVLSSPLLFYQLWAFISPGLYETERKATLAYIPFIFLLFIGGLAFSYYVLFPFVMRFTYDLSNRLEIEQTIGINEYFTFLFQLTLPFGVLFQLPVVLLFLARLGILNPDYMGKVRKYAYFGLFVAAAIIAPPELMSHIIVSVPLFILYEISIIISRVGYKKYLKAEQQRQQEQAARDAELQQLEHQDIVAAALAEQRRQIELANEKQD</sequence>
<proteinExistence type="inferred from homology"/>
<keyword evidence="5" id="KW-1003">Cell membrane</keyword>
<dbReference type="GO" id="GO:0033281">
    <property type="term" value="C:TAT protein transport complex"/>
    <property type="evidence" value="ECO:0007669"/>
    <property type="project" value="UniProtKB-UniRule"/>
</dbReference>
<feature type="transmembrane region" description="Helical" evidence="5">
    <location>
        <begin position="213"/>
        <end position="234"/>
    </location>
</feature>
<feature type="transmembrane region" description="Helical" evidence="5">
    <location>
        <begin position="103"/>
        <end position="125"/>
    </location>
</feature>
<comment type="function">
    <text evidence="5">Part of the twin-arginine translocation (Tat) system that transports large folded proteins containing a characteristic twin-arginine motif in their signal peptide across membranes.</text>
</comment>
<evidence type="ECO:0000313" key="7">
    <source>
        <dbReference type="Proteomes" id="UP000093482"/>
    </source>
</evidence>
<evidence type="ECO:0000256" key="4">
    <source>
        <dbReference type="ARBA" id="ARBA00023136"/>
    </source>
</evidence>
<evidence type="ECO:0000256" key="3">
    <source>
        <dbReference type="ARBA" id="ARBA00022989"/>
    </source>
</evidence>